<dbReference type="Gene3D" id="1.20.1250.20">
    <property type="entry name" value="MFS general substrate transporter like domains"/>
    <property type="match status" value="1"/>
</dbReference>
<comment type="caution">
    <text evidence="5">The sequence shown here is derived from an EMBL/GenBank/DDBJ whole genome shotgun (WGS) entry which is preliminary data.</text>
</comment>
<keyword evidence="6" id="KW-1185">Reference proteome</keyword>
<dbReference type="Proteomes" id="UP001162164">
    <property type="component" value="Unassembled WGS sequence"/>
</dbReference>
<dbReference type="InterPro" id="IPR011701">
    <property type="entry name" value="MFS"/>
</dbReference>
<evidence type="ECO:0000256" key="3">
    <source>
        <dbReference type="SAM" id="Phobius"/>
    </source>
</evidence>
<feature type="region of interest" description="Disordered" evidence="2">
    <location>
        <begin position="1"/>
        <end position="20"/>
    </location>
</feature>
<dbReference type="InterPro" id="IPR050549">
    <property type="entry name" value="MFS_Trehalose_Transporter"/>
</dbReference>
<evidence type="ECO:0000259" key="4">
    <source>
        <dbReference type="PROSITE" id="PS50850"/>
    </source>
</evidence>
<dbReference type="PANTHER" id="PTHR48021:SF46">
    <property type="entry name" value="MAJOR FACILITATOR SUPERFAMILY (MFS) PROFILE DOMAIN-CONTAINING PROTEIN"/>
    <property type="match status" value="1"/>
</dbReference>
<proteinExistence type="predicted"/>
<dbReference type="PROSITE" id="PS50850">
    <property type="entry name" value="MFS"/>
    <property type="match status" value="1"/>
</dbReference>
<dbReference type="Pfam" id="PF07690">
    <property type="entry name" value="MFS_1"/>
    <property type="match status" value="1"/>
</dbReference>
<dbReference type="InterPro" id="IPR020846">
    <property type="entry name" value="MFS_dom"/>
</dbReference>
<evidence type="ECO:0000313" key="5">
    <source>
        <dbReference type="EMBL" id="KAJ8971680.1"/>
    </source>
</evidence>
<dbReference type="PANTHER" id="PTHR48021">
    <property type="match status" value="1"/>
</dbReference>
<feature type="domain" description="Major facilitator superfamily (MFS) profile" evidence="4">
    <location>
        <begin position="28"/>
        <end position="130"/>
    </location>
</feature>
<keyword evidence="3" id="KW-0812">Transmembrane</keyword>
<evidence type="ECO:0000256" key="2">
    <source>
        <dbReference type="SAM" id="MobiDB-lite"/>
    </source>
</evidence>
<dbReference type="EMBL" id="JAPWTJ010001446">
    <property type="protein sequence ID" value="KAJ8971680.1"/>
    <property type="molecule type" value="Genomic_DNA"/>
</dbReference>
<dbReference type="InterPro" id="IPR036259">
    <property type="entry name" value="MFS_trans_sf"/>
</dbReference>
<comment type="subcellular location">
    <subcellularLocation>
        <location evidence="1">Membrane</location>
        <topology evidence="1">Multi-pass membrane protein</topology>
    </subcellularLocation>
</comment>
<keyword evidence="3" id="KW-1133">Transmembrane helix</keyword>
<reference evidence="5" key="1">
    <citation type="journal article" date="2023" name="Insect Mol. Biol.">
        <title>Genome sequencing provides insights into the evolution of gene families encoding plant cell wall-degrading enzymes in longhorned beetles.</title>
        <authorList>
            <person name="Shin N.R."/>
            <person name="Okamura Y."/>
            <person name="Kirsch R."/>
            <person name="Pauchet Y."/>
        </authorList>
    </citation>
    <scope>NUCLEOTIDE SEQUENCE</scope>
    <source>
        <strain evidence="5">MMC_N1</strain>
    </source>
</reference>
<dbReference type="PROSITE" id="PS51257">
    <property type="entry name" value="PROKAR_LIPOPROTEIN"/>
    <property type="match status" value="1"/>
</dbReference>
<keyword evidence="3" id="KW-0472">Membrane</keyword>
<dbReference type="SUPFAM" id="SSF103473">
    <property type="entry name" value="MFS general substrate transporter"/>
    <property type="match status" value="1"/>
</dbReference>
<accession>A0ABQ9J2I6</accession>
<gene>
    <name evidence="5" type="ORF">NQ317_013998</name>
</gene>
<evidence type="ECO:0000256" key="1">
    <source>
        <dbReference type="ARBA" id="ARBA00004141"/>
    </source>
</evidence>
<feature type="compositionally biased region" description="Basic and acidic residues" evidence="2">
    <location>
        <begin position="9"/>
        <end position="20"/>
    </location>
</feature>
<feature type="transmembrane region" description="Helical" evidence="3">
    <location>
        <begin position="68"/>
        <end position="87"/>
    </location>
</feature>
<feature type="transmembrane region" description="Helical" evidence="3">
    <location>
        <begin position="99"/>
        <end position="123"/>
    </location>
</feature>
<sequence length="130" mass="14382">MKTTVSNTDDQKKAQNGGDRPERIWPQILAILTACMLLSPPACSSPELPVHPKISSDKTNYDISEEEASYFTVIPPIAMIITSLLFSNLNDIFGRKPTLIINAIPYLIAWILAAVASNIWVFYASRVFAV</sequence>
<protein>
    <recommendedName>
        <fullName evidence="4">Major facilitator superfamily (MFS) profile domain-containing protein</fullName>
    </recommendedName>
</protein>
<evidence type="ECO:0000313" key="6">
    <source>
        <dbReference type="Proteomes" id="UP001162164"/>
    </source>
</evidence>
<organism evidence="5 6">
    <name type="scientific">Molorchus minor</name>
    <dbReference type="NCBI Taxonomy" id="1323400"/>
    <lineage>
        <taxon>Eukaryota</taxon>
        <taxon>Metazoa</taxon>
        <taxon>Ecdysozoa</taxon>
        <taxon>Arthropoda</taxon>
        <taxon>Hexapoda</taxon>
        <taxon>Insecta</taxon>
        <taxon>Pterygota</taxon>
        <taxon>Neoptera</taxon>
        <taxon>Endopterygota</taxon>
        <taxon>Coleoptera</taxon>
        <taxon>Polyphaga</taxon>
        <taxon>Cucujiformia</taxon>
        <taxon>Chrysomeloidea</taxon>
        <taxon>Cerambycidae</taxon>
        <taxon>Lamiinae</taxon>
        <taxon>Monochamini</taxon>
        <taxon>Molorchus</taxon>
    </lineage>
</organism>
<name>A0ABQ9J2I6_9CUCU</name>